<dbReference type="InterPro" id="IPR000531">
    <property type="entry name" value="Beta-barrel_TonB"/>
</dbReference>
<comment type="similarity">
    <text evidence="8 9">Belongs to the TonB-dependent receptor family.</text>
</comment>
<organism evidence="13 14">
    <name type="scientific">Geojedonia litorea</name>
    <dbReference type="NCBI Taxonomy" id="1268269"/>
    <lineage>
        <taxon>Bacteria</taxon>
        <taxon>Pseudomonadati</taxon>
        <taxon>Bacteroidota</taxon>
        <taxon>Flavobacteriia</taxon>
        <taxon>Flavobacteriales</taxon>
        <taxon>Flavobacteriaceae</taxon>
        <taxon>Geojedonia</taxon>
    </lineage>
</organism>
<dbReference type="InterPro" id="IPR023997">
    <property type="entry name" value="TonB-dep_OMP_SusC/RagA_CS"/>
</dbReference>
<feature type="chain" id="PRO_5047421366" evidence="10">
    <location>
        <begin position="23"/>
        <end position="1010"/>
    </location>
</feature>
<dbReference type="Gene3D" id="2.40.170.20">
    <property type="entry name" value="TonB-dependent receptor, beta-barrel domain"/>
    <property type="match status" value="1"/>
</dbReference>
<evidence type="ECO:0000256" key="9">
    <source>
        <dbReference type="RuleBase" id="RU003357"/>
    </source>
</evidence>
<dbReference type="PROSITE" id="PS52016">
    <property type="entry name" value="TONB_DEPENDENT_REC_3"/>
    <property type="match status" value="1"/>
</dbReference>
<gene>
    <name evidence="13" type="ORF">ACFO5O_08155</name>
</gene>
<dbReference type="InterPro" id="IPR039426">
    <property type="entry name" value="TonB-dep_rcpt-like"/>
</dbReference>
<evidence type="ECO:0000256" key="1">
    <source>
        <dbReference type="ARBA" id="ARBA00004571"/>
    </source>
</evidence>
<evidence type="ECO:0000256" key="2">
    <source>
        <dbReference type="ARBA" id="ARBA00022448"/>
    </source>
</evidence>
<evidence type="ECO:0000313" key="13">
    <source>
        <dbReference type="EMBL" id="MFC4722290.1"/>
    </source>
</evidence>
<dbReference type="EMBL" id="JBHSGP010000014">
    <property type="protein sequence ID" value="MFC4722290.1"/>
    <property type="molecule type" value="Genomic_DNA"/>
</dbReference>
<dbReference type="Pfam" id="PF07715">
    <property type="entry name" value="Plug"/>
    <property type="match status" value="1"/>
</dbReference>
<evidence type="ECO:0000256" key="7">
    <source>
        <dbReference type="ARBA" id="ARBA00023237"/>
    </source>
</evidence>
<dbReference type="InterPro" id="IPR008969">
    <property type="entry name" value="CarboxyPept-like_regulatory"/>
</dbReference>
<protein>
    <submittedName>
        <fullName evidence="13">SusC/RagA family TonB-linked outer membrane protein</fullName>
    </submittedName>
</protein>
<dbReference type="RefSeq" id="WP_387962677.1">
    <property type="nucleotide sequence ID" value="NZ_JBHSGP010000014.1"/>
</dbReference>
<dbReference type="NCBIfam" id="TIGR04057">
    <property type="entry name" value="SusC_RagA_signa"/>
    <property type="match status" value="1"/>
</dbReference>
<keyword evidence="3 8" id="KW-1134">Transmembrane beta strand</keyword>
<keyword evidence="10" id="KW-0732">Signal</keyword>
<feature type="signal peptide" evidence="10">
    <location>
        <begin position="1"/>
        <end position="22"/>
    </location>
</feature>
<evidence type="ECO:0000259" key="12">
    <source>
        <dbReference type="Pfam" id="PF07715"/>
    </source>
</evidence>
<dbReference type="Pfam" id="PF00593">
    <property type="entry name" value="TonB_dep_Rec_b-barrel"/>
    <property type="match status" value="1"/>
</dbReference>
<proteinExistence type="inferred from homology"/>
<evidence type="ECO:0000256" key="5">
    <source>
        <dbReference type="ARBA" id="ARBA00023077"/>
    </source>
</evidence>
<evidence type="ECO:0000256" key="10">
    <source>
        <dbReference type="SAM" id="SignalP"/>
    </source>
</evidence>
<dbReference type="InterPro" id="IPR037066">
    <property type="entry name" value="Plug_dom_sf"/>
</dbReference>
<evidence type="ECO:0000256" key="8">
    <source>
        <dbReference type="PROSITE-ProRule" id="PRU01360"/>
    </source>
</evidence>
<reference evidence="14" key="1">
    <citation type="journal article" date="2019" name="Int. J. Syst. Evol. Microbiol.">
        <title>The Global Catalogue of Microorganisms (GCM) 10K type strain sequencing project: providing services to taxonomists for standard genome sequencing and annotation.</title>
        <authorList>
            <consortium name="The Broad Institute Genomics Platform"/>
            <consortium name="The Broad Institute Genome Sequencing Center for Infectious Disease"/>
            <person name="Wu L."/>
            <person name="Ma J."/>
        </authorList>
    </citation>
    <scope>NUCLEOTIDE SEQUENCE [LARGE SCALE GENOMIC DNA]</scope>
    <source>
        <strain evidence="14">CCUG 63682</strain>
    </source>
</reference>
<feature type="domain" description="TonB-dependent receptor plug" evidence="12">
    <location>
        <begin position="116"/>
        <end position="236"/>
    </location>
</feature>
<keyword evidence="6 8" id="KW-0472">Membrane</keyword>
<dbReference type="SUPFAM" id="SSF49464">
    <property type="entry name" value="Carboxypeptidase regulatory domain-like"/>
    <property type="match status" value="1"/>
</dbReference>
<keyword evidence="5 9" id="KW-0798">TonB box</keyword>
<evidence type="ECO:0000256" key="4">
    <source>
        <dbReference type="ARBA" id="ARBA00022692"/>
    </source>
</evidence>
<comment type="caution">
    <text evidence="13">The sequence shown here is derived from an EMBL/GenBank/DDBJ whole genome shotgun (WGS) entry which is preliminary data.</text>
</comment>
<comment type="subcellular location">
    <subcellularLocation>
        <location evidence="1 8">Cell outer membrane</location>
        <topology evidence="1 8">Multi-pass membrane protein</topology>
    </subcellularLocation>
</comment>
<accession>A0ABV9N3D5</accession>
<dbReference type="Proteomes" id="UP001595953">
    <property type="component" value="Unassembled WGS sequence"/>
</dbReference>
<evidence type="ECO:0000313" key="14">
    <source>
        <dbReference type="Proteomes" id="UP001595953"/>
    </source>
</evidence>
<dbReference type="Gene3D" id="2.170.130.10">
    <property type="entry name" value="TonB-dependent receptor, plug domain"/>
    <property type="match status" value="1"/>
</dbReference>
<dbReference type="InterPro" id="IPR036942">
    <property type="entry name" value="Beta-barrel_TonB_sf"/>
</dbReference>
<evidence type="ECO:0000256" key="3">
    <source>
        <dbReference type="ARBA" id="ARBA00022452"/>
    </source>
</evidence>
<evidence type="ECO:0000256" key="6">
    <source>
        <dbReference type="ARBA" id="ARBA00023136"/>
    </source>
</evidence>
<evidence type="ECO:0000259" key="11">
    <source>
        <dbReference type="Pfam" id="PF00593"/>
    </source>
</evidence>
<keyword evidence="2 8" id="KW-0813">Transport</keyword>
<keyword evidence="4 8" id="KW-0812">Transmembrane</keyword>
<feature type="domain" description="TonB-dependent receptor-like beta-barrel" evidence="11">
    <location>
        <begin position="415"/>
        <end position="872"/>
    </location>
</feature>
<dbReference type="Gene3D" id="2.60.40.1120">
    <property type="entry name" value="Carboxypeptidase-like, regulatory domain"/>
    <property type="match status" value="1"/>
</dbReference>
<dbReference type="NCBIfam" id="TIGR04056">
    <property type="entry name" value="OMP_RagA_SusC"/>
    <property type="match status" value="1"/>
</dbReference>
<sequence length="1010" mass="111053">MKLKLTRLITLFMALVMQFSFAQEKTVTGTVTSATDGMPLPGVNVIVKGTTRGAQTDFDGKFSIVASQGETLVFSFLGLTTSEAQVGASNTINVVMQEDMTALDEVVITGYASYRKSEVTGSTVQLSNDAITDIITPTVDQALQGKVAGLTISGNSGTPGSTSSIRIRGISSITAGNEPLFVIDGVPVNNGNVSSSGATSFFSNLAAFDSNNIETITVLKDASATAQYGARGSNGVILITTKKGKQGKTTFNFSSSYGIQNDAVDGPEPLTAAHRLELASEAYFNDGFFSTKAEAEAYLLARNPFRSWDEAGRPEGNWKEVIKNKDAEIKKYNLSASGGNESHTFFASLGYMTQEGTVIGSEFERINGAVNFSVNLTDKLKFTSNNSGAYTYQDAFLERSAYFEGARTAPFFLSPLRQPYNDDGSINEFGGSLPNPLYISKYNINDNTLARIVSNNQVSWDIGHGLSASSRFNIDYQVYNTRNYSNRNYGYGVPTSGDASQYSRNTVTYTFQNQLNYNLALNDDHEFDVTLLQEYASNRIYFLGAYGENFADDGLYYLDSLGNPVSINSSFNDSYLGAYLGAIHYSGFQGKYVVDLNYRYEGNSRFSPEQRWGSFWSVGGAWNLHKEDFMSSVDWLNNLKLRASYGTTGNANIGTNQYQSLFSFGVDYNSEGAQVVNTFGNKDLSWEKSSTLDLGVDFGLFNGVVNGTFNYYNRESTDLLLNVPLSQTTGFSSQVQNIGALTNKGFEVELNFNVISKEDMNLTLGGNIGTVENEVTKLPLDPNGVERTITTTITRIESGHPVNGWYMPTWAGVNPQTGLEEYYVNGVDGATTTNFNDAEQVWQGDSAIPTITAGMNLHFDYKGFYLDANAYYAGGHKIYEGWHRYTNTTNGFPIFAFQGLTSLLDRWQEPGDIARHGKFTSSFTPWQRHSKYLYDGDYLRLRSMTIGYNFKNKFESVGISNMQIYLRGNNLLTWVKDDNLAYDPEVDLGGQTGLETPSIKSFSLGLTLNF</sequence>
<name>A0ABV9N3D5_9FLAO</name>
<dbReference type="InterPro" id="IPR023996">
    <property type="entry name" value="TonB-dep_OMP_SusC/RagA"/>
</dbReference>
<keyword evidence="7 8" id="KW-0998">Cell outer membrane</keyword>
<dbReference type="Pfam" id="PF13715">
    <property type="entry name" value="CarbopepD_reg_2"/>
    <property type="match status" value="1"/>
</dbReference>
<dbReference type="InterPro" id="IPR012910">
    <property type="entry name" value="Plug_dom"/>
</dbReference>
<dbReference type="SUPFAM" id="SSF56935">
    <property type="entry name" value="Porins"/>
    <property type="match status" value="1"/>
</dbReference>
<keyword evidence="14" id="KW-1185">Reference proteome</keyword>